<proteinExistence type="predicted"/>
<evidence type="ECO:0000256" key="1">
    <source>
        <dbReference type="SAM" id="MobiDB-lite"/>
    </source>
</evidence>
<sequence length="123" mass="13693">MHKSSLERVKPKTGNNAGLDCEKLVCAVFDSDVPASKKKLFKRPGEDSNVCPALDVECSPPPSPPPPPHFTAFKTKSTRINFKIIIEQLEMEKRKGVWNGRDGVRRGPGGLEKRAVEPKSRIW</sequence>
<name>A0ABD1EQY0_HYPHA</name>
<keyword evidence="3" id="KW-1185">Reference proteome</keyword>
<gene>
    <name evidence="2" type="ORF">ABEB36_006425</name>
</gene>
<dbReference type="Proteomes" id="UP001566132">
    <property type="component" value="Unassembled WGS sequence"/>
</dbReference>
<evidence type="ECO:0000313" key="2">
    <source>
        <dbReference type="EMBL" id="KAL1501020.1"/>
    </source>
</evidence>
<dbReference type="AlphaFoldDB" id="A0ABD1EQY0"/>
<protein>
    <submittedName>
        <fullName evidence="2">Uncharacterized protein</fullName>
    </submittedName>
</protein>
<organism evidence="2 3">
    <name type="scientific">Hypothenemus hampei</name>
    <name type="common">Coffee berry borer</name>
    <dbReference type="NCBI Taxonomy" id="57062"/>
    <lineage>
        <taxon>Eukaryota</taxon>
        <taxon>Metazoa</taxon>
        <taxon>Ecdysozoa</taxon>
        <taxon>Arthropoda</taxon>
        <taxon>Hexapoda</taxon>
        <taxon>Insecta</taxon>
        <taxon>Pterygota</taxon>
        <taxon>Neoptera</taxon>
        <taxon>Endopterygota</taxon>
        <taxon>Coleoptera</taxon>
        <taxon>Polyphaga</taxon>
        <taxon>Cucujiformia</taxon>
        <taxon>Curculionidae</taxon>
        <taxon>Scolytinae</taxon>
        <taxon>Hypothenemus</taxon>
    </lineage>
</organism>
<comment type="caution">
    <text evidence="2">The sequence shown here is derived from an EMBL/GenBank/DDBJ whole genome shotgun (WGS) entry which is preliminary data.</text>
</comment>
<feature type="compositionally biased region" description="Pro residues" evidence="1">
    <location>
        <begin position="59"/>
        <end position="69"/>
    </location>
</feature>
<feature type="region of interest" description="Disordered" evidence="1">
    <location>
        <begin position="53"/>
        <end position="73"/>
    </location>
</feature>
<accession>A0ABD1EQY0</accession>
<feature type="region of interest" description="Disordered" evidence="1">
    <location>
        <begin position="99"/>
        <end position="123"/>
    </location>
</feature>
<dbReference type="EMBL" id="JBDJPC010000005">
    <property type="protein sequence ID" value="KAL1501020.1"/>
    <property type="molecule type" value="Genomic_DNA"/>
</dbReference>
<evidence type="ECO:0000313" key="3">
    <source>
        <dbReference type="Proteomes" id="UP001566132"/>
    </source>
</evidence>
<feature type="compositionally biased region" description="Basic and acidic residues" evidence="1">
    <location>
        <begin position="111"/>
        <end position="123"/>
    </location>
</feature>
<reference evidence="2 3" key="1">
    <citation type="submission" date="2024-05" db="EMBL/GenBank/DDBJ databases">
        <title>Genetic variation in Jamaican populations of the coffee berry borer (Hypothenemus hampei).</title>
        <authorList>
            <person name="Errbii M."/>
            <person name="Myrie A."/>
        </authorList>
    </citation>
    <scope>NUCLEOTIDE SEQUENCE [LARGE SCALE GENOMIC DNA]</scope>
    <source>
        <strain evidence="2">JA-Hopewell-2020-01-JO</strain>
        <tissue evidence="2">Whole body</tissue>
    </source>
</reference>